<dbReference type="FunFam" id="3.90.180.10:FF:000018">
    <property type="entry name" value="NAD(P)-dependent alcohol dehydrogenase"/>
    <property type="match status" value="1"/>
</dbReference>
<reference evidence="11" key="1">
    <citation type="submission" date="2016-06" db="EMBL/GenBank/DDBJ databases">
        <authorList>
            <person name="Radolfova-Krizova L."/>
            <person name="Nemec A."/>
        </authorList>
    </citation>
    <scope>NUCLEOTIDE SEQUENCE [LARGE SCALE GENOMIC DNA]</scope>
    <source>
        <strain evidence="11">ANC 4275</strain>
    </source>
</reference>
<dbReference type="PANTHER" id="PTHR42683">
    <property type="entry name" value="ALDEHYDE REDUCTASE"/>
    <property type="match status" value="1"/>
</dbReference>
<dbReference type="EC" id="1.1.1.2" evidence="7"/>
<dbReference type="InterPro" id="IPR013154">
    <property type="entry name" value="ADH-like_N"/>
</dbReference>
<dbReference type="InterPro" id="IPR002328">
    <property type="entry name" value="ADH_Zn_CS"/>
</dbReference>
<dbReference type="EMBL" id="LZDS01000028">
    <property type="protein sequence ID" value="OBX27753.1"/>
    <property type="molecule type" value="Genomic_DNA"/>
</dbReference>
<dbReference type="InterPro" id="IPR036291">
    <property type="entry name" value="NAD(P)-bd_dom_sf"/>
</dbReference>
<dbReference type="CDD" id="cd05283">
    <property type="entry name" value="CAD1"/>
    <property type="match status" value="1"/>
</dbReference>
<accession>A0A1A7R8D7</accession>
<dbReference type="Gene3D" id="3.40.50.720">
    <property type="entry name" value="NAD(P)-binding Rossmann-like Domain"/>
    <property type="match status" value="1"/>
</dbReference>
<dbReference type="Pfam" id="PF08240">
    <property type="entry name" value="ADH_N"/>
    <property type="match status" value="1"/>
</dbReference>
<evidence type="ECO:0000256" key="1">
    <source>
        <dbReference type="ARBA" id="ARBA00001947"/>
    </source>
</evidence>
<evidence type="ECO:0000256" key="3">
    <source>
        <dbReference type="ARBA" id="ARBA00022723"/>
    </source>
</evidence>
<evidence type="ECO:0000256" key="4">
    <source>
        <dbReference type="ARBA" id="ARBA00022833"/>
    </source>
</evidence>
<keyword evidence="4 8" id="KW-0862">Zinc</keyword>
<dbReference type="InterPro" id="IPR029752">
    <property type="entry name" value="D-isomer_DH_CS1"/>
</dbReference>
<comment type="caution">
    <text evidence="10">The sequence shown here is derived from an EMBL/GenBank/DDBJ whole genome shotgun (WGS) entry which is preliminary data.</text>
</comment>
<keyword evidence="11" id="KW-1185">Reference proteome</keyword>
<evidence type="ECO:0000256" key="2">
    <source>
        <dbReference type="ARBA" id="ARBA00008072"/>
    </source>
</evidence>
<dbReference type="Gene3D" id="3.90.180.10">
    <property type="entry name" value="Medium-chain alcohol dehydrogenases, catalytic domain"/>
    <property type="match status" value="1"/>
</dbReference>
<feature type="domain" description="Enoyl reductase (ER)" evidence="9">
    <location>
        <begin position="10"/>
        <end position="330"/>
    </location>
</feature>
<dbReference type="InterPro" id="IPR047109">
    <property type="entry name" value="CAD-like"/>
</dbReference>
<name>A0A1A7R8D7_9GAMM</name>
<gene>
    <name evidence="10" type="ORF">A9J31_08710</name>
</gene>
<evidence type="ECO:0000256" key="5">
    <source>
        <dbReference type="ARBA" id="ARBA00022857"/>
    </source>
</evidence>
<dbReference type="SUPFAM" id="SSF50129">
    <property type="entry name" value="GroES-like"/>
    <property type="match status" value="1"/>
</dbReference>
<dbReference type="InterPro" id="IPR020843">
    <property type="entry name" value="ER"/>
</dbReference>
<dbReference type="GO" id="GO:0008270">
    <property type="term" value="F:zinc ion binding"/>
    <property type="evidence" value="ECO:0007669"/>
    <property type="project" value="InterPro"/>
</dbReference>
<dbReference type="OrthoDB" id="9771084at2"/>
<proteinExistence type="inferred from homology"/>
<dbReference type="InterPro" id="IPR013149">
    <property type="entry name" value="ADH-like_C"/>
</dbReference>
<dbReference type="FunFam" id="3.40.50.720:FF:000022">
    <property type="entry name" value="Cinnamyl alcohol dehydrogenase"/>
    <property type="match status" value="1"/>
</dbReference>
<dbReference type="RefSeq" id="WP_067766643.1">
    <property type="nucleotide sequence ID" value="NZ_LZDS01000028.1"/>
</dbReference>
<dbReference type="AlphaFoldDB" id="A0A1A7R8D7"/>
<organism evidence="10 11">
    <name type="scientific">Acinetobacter gandensis</name>
    <dbReference type="NCBI Taxonomy" id="1443941"/>
    <lineage>
        <taxon>Bacteria</taxon>
        <taxon>Pseudomonadati</taxon>
        <taxon>Pseudomonadota</taxon>
        <taxon>Gammaproteobacteria</taxon>
        <taxon>Moraxellales</taxon>
        <taxon>Moraxellaceae</taxon>
        <taxon>Acinetobacter</taxon>
    </lineage>
</organism>
<keyword evidence="3 8" id="KW-0479">Metal-binding</keyword>
<dbReference type="STRING" id="1443941.A9J31_08710"/>
<dbReference type="GO" id="GO:0008106">
    <property type="term" value="F:alcohol dehydrogenase (NADP+) activity"/>
    <property type="evidence" value="ECO:0007669"/>
    <property type="project" value="UniProtKB-EC"/>
</dbReference>
<evidence type="ECO:0000256" key="7">
    <source>
        <dbReference type="ARBA" id="ARBA00024074"/>
    </source>
</evidence>
<dbReference type="SMART" id="SM00829">
    <property type="entry name" value="PKS_ER"/>
    <property type="match status" value="1"/>
</dbReference>
<dbReference type="PROSITE" id="PS00065">
    <property type="entry name" value="D_2_HYDROXYACID_DH_1"/>
    <property type="match status" value="1"/>
</dbReference>
<evidence type="ECO:0000256" key="8">
    <source>
        <dbReference type="RuleBase" id="RU361277"/>
    </source>
</evidence>
<sequence>MPVSAYAAYSPKQALQPYQFEFEELKADEIEIEVIYCGLCHSDLSMLDNDWQQTQYPFVPGHEVIGRISKLGSTVTHLTLGQTVGLGWQSGNCQTCHPCLSAKSHLCKQSEATIVGRHGGFASHVRAQAPWVIPIPEDLDLKTAGPLLCGGLTVFSPLLQHGIQGIHHVAVIGIGGLGHIAVQLYKAWGCKVTAFSSNPAKFEELKKLGADQVLSSIHLNDIAPQSFDLIVNTVNQTLDWEAYIRLLAPEGKFHVIGLVEAPIQISSFQLIDQQISLTGSPTGTPLAMHQLLDFCARHHIQPWVEEFPVSKVNDAIEKLRQGELRYRAVLNMQELHV</sequence>
<evidence type="ECO:0000256" key="6">
    <source>
        <dbReference type="ARBA" id="ARBA00023002"/>
    </source>
</evidence>
<evidence type="ECO:0000313" key="11">
    <source>
        <dbReference type="Proteomes" id="UP000185753"/>
    </source>
</evidence>
<dbReference type="Proteomes" id="UP000185753">
    <property type="component" value="Unassembled WGS sequence"/>
</dbReference>
<keyword evidence="5" id="KW-0521">NADP</keyword>
<evidence type="ECO:0000259" key="9">
    <source>
        <dbReference type="SMART" id="SM00829"/>
    </source>
</evidence>
<dbReference type="SUPFAM" id="SSF51735">
    <property type="entry name" value="NAD(P)-binding Rossmann-fold domains"/>
    <property type="match status" value="1"/>
</dbReference>
<dbReference type="InterPro" id="IPR011032">
    <property type="entry name" value="GroES-like_sf"/>
</dbReference>
<protein>
    <recommendedName>
        <fullName evidence="7">alcohol dehydrogenase (NADP(+))</fullName>
        <ecNumber evidence="7">1.1.1.2</ecNumber>
    </recommendedName>
</protein>
<dbReference type="PROSITE" id="PS00059">
    <property type="entry name" value="ADH_ZINC"/>
    <property type="match status" value="1"/>
</dbReference>
<comment type="cofactor">
    <cofactor evidence="1 8">
        <name>Zn(2+)</name>
        <dbReference type="ChEBI" id="CHEBI:29105"/>
    </cofactor>
</comment>
<evidence type="ECO:0000313" key="10">
    <source>
        <dbReference type="EMBL" id="OBX27753.1"/>
    </source>
</evidence>
<comment type="similarity">
    <text evidence="2 8">Belongs to the zinc-containing alcohol dehydrogenase family.</text>
</comment>
<dbReference type="Pfam" id="PF00107">
    <property type="entry name" value="ADH_zinc_N"/>
    <property type="match status" value="1"/>
</dbReference>
<keyword evidence="6" id="KW-0560">Oxidoreductase</keyword>